<reference evidence="2 3" key="1">
    <citation type="journal article" date="2008" name="Science">
        <title>The Physcomitrella genome reveals evolutionary insights into the conquest of land by plants.</title>
        <authorList>
            <person name="Rensing S."/>
            <person name="Lang D."/>
            <person name="Zimmer A."/>
            <person name="Terry A."/>
            <person name="Salamov A."/>
            <person name="Shapiro H."/>
            <person name="Nishiyama T."/>
            <person name="Perroud P.-F."/>
            <person name="Lindquist E."/>
            <person name="Kamisugi Y."/>
            <person name="Tanahashi T."/>
            <person name="Sakakibara K."/>
            <person name="Fujita T."/>
            <person name="Oishi K."/>
            <person name="Shin-I T."/>
            <person name="Kuroki Y."/>
            <person name="Toyoda A."/>
            <person name="Suzuki Y."/>
            <person name="Hashimoto A."/>
            <person name="Yamaguchi K."/>
            <person name="Sugano A."/>
            <person name="Kohara Y."/>
            <person name="Fujiyama A."/>
            <person name="Anterola A."/>
            <person name="Aoki S."/>
            <person name="Ashton N."/>
            <person name="Barbazuk W.B."/>
            <person name="Barker E."/>
            <person name="Bennetzen J."/>
            <person name="Bezanilla M."/>
            <person name="Blankenship R."/>
            <person name="Cho S.H."/>
            <person name="Dutcher S."/>
            <person name="Estelle M."/>
            <person name="Fawcett J.A."/>
            <person name="Gundlach H."/>
            <person name="Hanada K."/>
            <person name="Heyl A."/>
            <person name="Hicks K.A."/>
            <person name="Hugh J."/>
            <person name="Lohr M."/>
            <person name="Mayer K."/>
            <person name="Melkozernov A."/>
            <person name="Murata T."/>
            <person name="Nelson D."/>
            <person name="Pils B."/>
            <person name="Prigge M."/>
            <person name="Reiss B."/>
            <person name="Renner T."/>
            <person name="Rombauts S."/>
            <person name="Rushton P."/>
            <person name="Sanderfoot A."/>
            <person name="Schween G."/>
            <person name="Shiu S.-H."/>
            <person name="Stueber K."/>
            <person name="Theodoulou F.L."/>
            <person name="Tu H."/>
            <person name="Van de Peer Y."/>
            <person name="Verrier P.J."/>
            <person name="Waters E."/>
            <person name="Wood A."/>
            <person name="Yang L."/>
            <person name="Cove D."/>
            <person name="Cuming A."/>
            <person name="Hasebe M."/>
            <person name="Lucas S."/>
            <person name="Mishler D.B."/>
            <person name="Reski R."/>
            <person name="Grigoriev I."/>
            <person name="Quatrano R.S."/>
            <person name="Boore J.L."/>
        </authorList>
    </citation>
    <scope>NUCLEOTIDE SEQUENCE [LARGE SCALE GENOMIC DNA]</scope>
    <source>
        <strain evidence="2 3">cv. Gransden 2004</strain>
    </source>
</reference>
<sequence>MFIYSQDCEGSKQYLRIGSIKGRGVADTPKPLVPCEEKGSAMDGVRFGLQQASWENSSVRIALNYYHQTNTVDVVSSSRSSHGGGNSGAECTPHPWHGS</sequence>
<dbReference type="Proteomes" id="UP000006727">
    <property type="component" value="Chromosome 20"/>
</dbReference>
<proteinExistence type="predicted"/>
<organism evidence="2 3">
    <name type="scientific">Physcomitrium patens</name>
    <name type="common">Spreading-leaved earth moss</name>
    <name type="synonym">Physcomitrella patens</name>
    <dbReference type="NCBI Taxonomy" id="3218"/>
    <lineage>
        <taxon>Eukaryota</taxon>
        <taxon>Viridiplantae</taxon>
        <taxon>Streptophyta</taxon>
        <taxon>Embryophyta</taxon>
        <taxon>Bryophyta</taxon>
        <taxon>Bryophytina</taxon>
        <taxon>Bryopsida</taxon>
        <taxon>Funariidae</taxon>
        <taxon>Funariales</taxon>
        <taxon>Funariaceae</taxon>
        <taxon>Physcomitrium</taxon>
    </lineage>
</organism>
<dbReference type="EMBL" id="ABEU02000020">
    <property type="status" value="NOT_ANNOTATED_CDS"/>
    <property type="molecule type" value="Genomic_DNA"/>
</dbReference>
<keyword evidence="3" id="KW-1185">Reference proteome</keyword>
<evidence type="ECO:0000256" key="1">
    <source>
        <dbReference type="SAM" id="MobiDB-lite"/>
    </source>
</evidence>
<evidence type="ECO:0000313" key="2">
    <source>
        <dbReference type="EnsemblPlants" id="PAC:32947659.CDS.1"/>
    </source>
</evidence>
<dbReference type="EnsemblPlants" id="Pp3c20_21810V3.4">
    <property type="protein sequence ID" value="PAC:32947659.CDS.1"/>
    <property type="gene ID" value="Pp3c20_21810"/>
</dbReference>
<name>A0A7I3ZF45_PHYPA</name>
<dbReference type="Gramene" id="Pp3c20_21810V3.4">
    <property type="protein sequence ID" value="PAC:32947659.CDS.1"/>
    <property type="gene ID" value="Pp3c20_21810"/>
</dbReference>
<accession>A0A7I3ZF45</accession>
<dbReference type="AlphaFoldDB" id="A0A7I3ZF45"/>
<evidence type="ECO:0000313" key="3">
    <source>
        <dbReference type="Proteomes" id="UP000006727"/>
    </source>
</evidence>
<gene>
    <name evidence="2" type="primary">LOC112273223</name>
</gene>
<reference evidence="2" key="3">
    <citation type="submission" date="2020-12" db="UniProtKB">
        <authorList>
            <consortium name="EnsemblPlants"/>
        </authorList>
    </citation>
    <scope>IDENTIFICATION</scope>
</reference>
<protein>
    <submittedName>
        <fullName evidence="2">Uncharacterized protein</fullName>
    </submittedName>
</protein>
<feature type="region of interest" description="Disordered" evidence="1">
    <location>
        <begin position="76"/>
        <end position="99"/>
    </location>
</feature>
<reference evidence="2 3" key="2">
    <citation type="journal article" date="2018" name="Plant J.">
        <title>The Physcomitrella patens chromosome-scale assembly reveals moss genome structure and evolution.</title>
        <authorList>
            <person name="Lang D."/>
            <person name="Ullrich K.K."/>
            <person name="Murat F."/>
            <person name="Fuchs J."/>
            <person name="Jenkins J."/>
            <person name="Haas F.B."/>
            <person name="Piednoel M."/>
            <person name="Gundlach H."/>
            <person name="Van Bel M."/>
            <person name="Meyberg R."/>
            <person name="Vives C."/>
            <person name="Morata J."/>
            <person name="Symeonidi A."/>
            <person name="Hiss M."/>
            <person name="Muchero W."/>
            <person name="Kamisugi Y."/>
            <person name="Saleh O."/>
            <person name="Blanc G."/>
            <person name="Decker E.L."/>
            <person name="van Gessel N."/>
            <person name="Grimwood J."/>
            <person name="Hayes R.D."/>
            <person name="Graham S.W."/>
            <person name="Gunter L.E."/>
            <person name="McDaniel S.F."/>
            <person name="Hoernstein S.N.W."/>
            <person name="Larsson A."/>
            <person name="Li F.W."/>
            <person name="Perroud P.F."/>
            <person name="Phillips J."/>
            <person name="Ranjan P."/>
            <person name="Rokshar D.S."/>
            <person name="Rothfels C.J."/>
            <person name="Schneider L."/>
            <person name="Shu S."/>
            <person name="Stevenson D.W."/>
            <person name="Thummler F."/>
            <person name="Tillich M."/>
            <person name="Villarreal Aguilar J.C."/>
            <person name="Widiez T."/>
            <person name="Wong G.K."/>
            <person name="Wymore A."/>
            <person name="Zhang Y."/>
            <person name="Zimmer A.D."/>
            <person name="Quatrano R.S."/>
            <person name="Mayer K.F.X."/>
            <person name="Goodstein D."/>
            <person name="Casacuberta J.M."/>
            <person name="Vandepoele K."/>
            <person name="Reski R."/>
            <person name="Cuming A.C."/>
            <person name="Tuskan G.A."/>
            <person name="Maumus F."/>
            <person name="Salse J."/>
            <person name="Schmutz J."/>
            <person name="Rensing S.A."/>
        </authorList>
    </citation>
    <scope>NUCLEOTIDE SEQUENCE [LARGE SCALE GENOMIC DNA]</scope>
    <source>
        <strain evidence="2 3">cv. Gransden 2004</strain>
    </source>
</reference>